<comment type="catalytic activity">
    <reaction evidence="8 10">
        <text>L-proline + NAD(+) = (S)-1-pyrroline-5-carboxylate + NADH + 2 H(+)</text>
        <dbReference type="Rhea" id="RHEA:14105"/>
        <dbReference type="ChEBI" id="CHEBI:15378"/>
        <dbReference type="ChEBI" id="CHEBI:17388"/>
        <dbReference type="ChEBI" id="CHEBI:57540"/>
        <dbReference type="ChEBI" id="CHEBI:57945"/>
        <dbReference type="ChEBI" id="CHEBI:60039"/>
        <dbReference type="EC" id="1.5.1.2"/>
    </reaction>
</comment>
<dbReference type="InterPro" id="IPR053790">
    <property type="entry name" value="P5CR-like_CS"/>
</dbReference>
<evidence type="ECO:0000256" key="3">
    <source>
        <dbReference type="ARBA" id="ARBA00022490"/>
    </source>
</evidence>
<evidence type="ECO:0000256" key="8">
    <source>
        <dbReference type="ARBA" id="ARBA00050547"/>
    </source>
</evidence>
<dbReference type="FunFam" id="3.40.50.720:FF:000105">
    <property type="entry name" value="Pyrroline-5-carboxylate reductase"/>
    <property type="match status" value="1"/>
</dbReference>
<comment type="subcellular location">
    <subcellularLocation>
        <location evidence="10">Cytoplasm</location>
    </subcellularLocation>
</comment>
<name>A0A1I1SJ28_9GAMM</name>
<dbReference type="EC" id="1.5.1.2" evidence="10 11"/>
<comment type="pathway">
    <text evidence="1 10 13">Amino-acid biosynthesis; L-proline biosynthesis; L-proline from L-glutamate 5-semialdehyde: step 1/1.</text>
</comment>
<reference evidence="16 17" key="1">
    <citation type="submission" date="2016-10" db="EMBL/GenBank/DDBJ databases">
        <authorList>
            <person name="de Groot N.N."/>
        </authorList>
    </citation>
    <scope>NUCLEOTIDE SEQUENCE [LARGE SCALE GENOMIC DNA]</scope>
    <source>
        <strain evidence="16 17">HL3</strain>
    </source>
</reference>
<dbReference type="Proteomes" id="UP000198611">
    <property type="component" value="Unassembled WGS sequence"/>
</dbReference>
<feature type="binding site" evidence="12">
    <location>
        <begin position="9"/>
        <end position="14"/>
    </location>
    <ligand>
        <name>NADP(+)</name>
        <dbReference type="ChEBI" id="CHEBI:58349"/>
    </ligand>
</feature>
<comment type="similarity">
    <text evidence="2 10 13">Belongs to the pyrroline-5-carboxylate reductase family.</text>
</comment>
<dbReference type="Pfam" id="PF14748">
    <property type="entry name" value="P5CR_dimer"/>
    <property type="match status" value="1"/>
</dbReference>
<dbReference type="InterPro" id="IPR036291">
    <property type="entry name" value="NAD(P)-bd_dom_sf"/>
</dbReference>
<evidence type="ECO:0000256" key="11">
    <source>
        <dbReference type="NCBIfam" id="TIGR00112"/>
    </source>
</evidence>
<protein>
    <recommendedName>
        <fullName evidence="10 11">Pyrroline-5-carboxylate reductase</fullName>
        <shortName evidence="10">P5C reductase</shortName>
        <shortName evidence="10">P5CR</shortName>
        <ecNumber evidence="10 11">1.5.1.2</ecNumber>
    </recommendedName>
    <alternativeName>
        <fullName evidence="10">PCA reductase</fullName>
    </alternativeName>
</protein>
<keyword evidence="3 10" id="KW-0963">Cytoplasm</keyword>
<sequence length="275" mass="28442">MQDLTIGFIGGGNMARSLIGGLIADGVAAENIMVADPDEGHCRALTAEFGIATRHDNAAVASTADVVVLAVKPQLLHEVATGLAELAGPGNRLFLSVAAGVRAADIERWLGEGTPLVRAMPNTPALVQSGATGLFGNANTTEQQREAAEAILRAVGLTLWVDEEAKLDAITAISGSGPAYFFAFMEALEGAGEKLGLEREQARLLAVQTAFGAAKMALESPDEPGTLRERVTSPGGTTERALEVLEAGGMRDLVNDATAAARERAGELADLLGEN</sequence>
<feature type="binding site" evidence="12">
    <location>
        <begin position="70"/>
        <end position="73"/>
    </location>
    <ligand>
        <name>NADP(+)</name>
        <dbReference type="ChEBI" id="CHEBI:58349"/>
    </ligand>
</feature>
<evidence type="ECO:0000256" key="10">
    <source>
        <dbReference type="HAMAP-Rule" id="MF_01925"/>
    </source>
</evidence>
<evidence type="ECO:0000256" key="7">
    <source>
        <dbReference type="ARBA" id="ARBA00023002"/>
    </source>
</evidence>
<evidence type="ECO:0000256" key="6">
    <source>
        <dbReference type="ARBA" id="ARBA00022857"/>
    </source>
</evidence>
<keyword evidence="5 10" id="KW-0641">Proline biosynthesis</keyword>
<comment type="function">
    <text evidence="10">Catalyzes the reduction of 1-pyrroline-5-carboxylate (PCA) to L-proline.</text>
</comment>
<dbReference type="OrthoDB" id="9805754at2"/>
<dbReference type="UniPathway" id="UPA00098">
    <property type="reaction ID" value="UER00361"/>
</dbReference>
<evidence type="ECO:0000256" key="9">
    <source>
        <dbReference type="ARBA" id="ARBA00052690"/>
    </source>
</evidence>
<dbReference type="Gene3D" id="3.40.50.720">
    <property type="entry name" value="NAD(P)-binding Rossmann-like Domain"/>
    <property type="match status" value="1"/>
</dbReference>
<dbReference type="PANTHER" id="PTHR11645">
    <property type="entry name" value="PYRROLINE-5-CARBOXYLATE REDUCTASE"/>
    <property type="match status" value="1"/>
</dbReference>
<dbReference type="InterPro" id="IPR008927">
    <property type="entry name" value="6-PGluconate_DH-like_C_sf"/>
</dbReference>
<evidence type="ECO:0000259" key="14">
    <source>
        <dbReference type="Pfam" id="PF03807"/>
    </source>
</evidence>
<feature type="domain" description="Pyrroline-5-carboxylate reductase dimerisation" evidence="15">
    <location>
        <begin position="164"/>
        <end position="268"/>
    </location>
</feature>
<evidence type="ECO:0000256" key="4">
    <source>
        <dbReference type="ARBA" id="ARBA00022605"/>
    </source>
</evidence>
<dbReference type="SUPFAM" id="SSF48179">
    <property type="entry name" value="6-phosphogluconate dehydrogenase C-terminal domain-like"/>
    <property type="match status" value="1"/>
</dbReference>
<feature type="binding site" evidence="12">
    <location>
        <position position="57"/>
    </location>
    <ligand>
        <name>NADPH</name>
        <dbReference type="ChEBI" id="CHEBI:57783"/>
    </ligand>
</feature>
<evidence type="ECO:0000256" key="1">
    <source>
        <dbReference type="ARBA" id="ARBA00005205"/>
    </source>
</evidence>
<dbReference type="PANTHER" id="PTHR11645:SF0">
    <property type="entry name" value="PYRROLINE-5-CARBOXYLATE REDUCTASE 3"/>
    <property type="match status" value="1"/>
</dbReference>
<evidence type="ECO:0000259" key="15">
    <source>
        <dbReference type="Pfam" id="PF14748"/>
    </source>
</evidence>
<dbReference type="Gene3D" id="1.10.3730.10">
    <property type="entry name" value="ProC C-terminal domain-like"/>
    <property type="match status" value="1"/>
</dbReference>
<proteinExistence type="inferred from homology"/>
<evidence type="ECO:0000256" key="12">
    <source>
        <dbReference type="PIRSR" id="PIRSR000193-1"/>
    </source>
</evidence>
<dbReference type="InterPro" id="IPR029036">
    <property type="entry name" value="P5CR_dimer"/>
</dbReference>
<accession>A0A1I1SJ28</accession>
<evidence type="ECO:0000313" key="17">
    <source>
        <dbReference type="Proteomes" id="UP000198611"/>
    </source>
</evidence>
<dbReference type="HAMAP" id="MF_01925">
    <property type="entry name" value="P5C_reductase"/>
    <property type="match status" value="1"/>
</dbReference>
<keyword evidence="17" id="KW-1185">Reference proteome</keyword>
<gene>
    <name evidence="10" type="primary">proC</name>
    <name evidence="16" type="ORF">SAMN05660831_01710</name>
</gene>
<keyword evidence="7 10" id="KW-0560">Oxidoreductase</keyword>
<dbReference type="NCBIfam" id="TIGR00112">
    <property type="entry name" value="proC"/>
    <property type="match status" value="1"/>
</dbReference>
<comment type="catalytic activity">
    <reaction evidence="9 10 13">
        <text>L-proline + NADP(+) = (S)-1-pyrroline-5-carboxylate + NADPH + 2 H(+)</text>
        <dbReference type="Rhea" id="RHEA:14109"/>
        <dbReference type="ChEBI" id="CHEBI:15378"/>
        <dbReference type="ChEBI" id="CHEBI:17388"/>
        <dbReference type="ChEBI" id="CHEBI:57783"/>
        <dbReference type="ChEBI" id="CHEBI:58349"/>
        <dbReference type="ChEBI" id="CHEBI:60039"/>
        <dbReference type="EC" id="1.5.1.2"/>
    </reaction>
</comment>
<dbReference type="GO" id="GO:0005737">
    <property type="term" value="C:cytoplasm"/>
    <property type="evidence" value="ECO:0007669"/>
    <property type="project" value="UniProtKB-SubCell"/>
</dbReference>
<dbReference type="PROSITE" id="PS00521">
    <property type="entry name" value="P5CR"/>
    <property type="match status" value="1"/>
</dbReference>
<dbReference type="GO" id="GO:0055129">
    <property type="term" value="P:L-proline biosynthetic process"/>
    <property type="evidence" value="ECO:0007669"/>
    <property type="project" value="UniProtKB-UniRule"/>
</dbReference>
<dbReference type="PIRSF" id="PIRSF000193">
    <property type="entry name" value="Pyrrol-5-carb_rd"/>
    <property type="match status" value="1"/>
</dbReference>
<evidence type="ECO:0000256" key="13">
    <source>
        <dbReference type="RuleBase" id="RU003903"/>
    </source>
</evidence>
<dbReference type="AlphaFoldDB" id="A0A1I1SJ28"/>
<dbReference type="FunFam" id="1.10.3730.10:FF:000001">
    <property type="entry name" value="Pyrroline-5-carboxylate reductase"/>
    <property type="match status" value="1"/>
</dbReference>
<dbReference type="GO" id="GO:0004735">
    <property type="term" value="F:pyrroline-5-carboxylate reductase activity"/>
    <property type="evidence" value="ECO:0007669"/>
    <property type="project" value="UniProtKB-UniRule"/>
</dbReference>
<evidence type="ECO:0000256" key="5">
    <source>
        <dbReference type="ARBA" id="ARBA00022650"/>
    </source>
</evidence>
<feature type="domain" description="Pyrroline-5-carboxylate reductase catalytic N-terminal" evidence="14">
    <location>
        <begin position="5"/>
        <end position="98"/>
    </location>
</feature>
<dbReference type="InterPro" id="IPR000304">
    <property type="entry name" value="Pyrroline-COOH_reductase"/>
</dbReference>
<keyword evidence="6 10" id="KW-0521">NADP</keyword>
<dbReference type="Pfam" id="PF03807">
    <property type="entry name" value="F420_oxidored"/>
    <property type="match status" value="1"/>
</dbReference>
<organism evidence="16 17">
    <name type="scientific">Thiohalospira halophila DSM 15071</name>
    <dbReference type="NCBI Taxonomy" id="1123397"/>
    <lineage>
        <taxon>Bacteria</taxon>
        <taxon>Pseudomonadati</taxon>
        <taxon>Pseudomonadota</taxon>
        <taxon>Gammaproteobacteria</taxon>
        <taxon>Thiohalospirales</taxon>
        <taxon>Thiohalospiraceae</taxon>
        <taxon>Thiohalospira</taxon>
    </lineage>
</organism>
<dbReference type="RefSeq" id="WP_093428350.1">
    <property type="nucleotide sequence ID" value="NZ_FOMJ01000005.1"/>
</dbReference>
<evidence type="ECO:0000313" key="16">
    <source>
        <dbReference type="EMBL" id="SFD46489.1"/>
    </source>
</evidence>
<dbReference type="STRING" id="1123397.SAMN05660831_01710"/>
<dbReference type="InterPro" id="IPR028939">
    <property type="entry name" value="P5C_Rdtase_cat_N"/>
</dbReference>
<evidence type="ECO:0000256" key="2">
    <source>
        <dbReference type="ARBA" id="ARBA00005525"/>
    </source>
</evidence>
<dbReference type="SUPFAM" id="SSF51735">
    <property type="entry name" value="NAD(P)-binding Rossmann-fold domains"/>
    <property type="match status" value="1"/>
</dbReference>
<dbReference type="EMBL" id="FOMJ01000005">
    <property type="protein sequence ID" value="SFD46489.1"/>
    <property type="molecule type" value="Genomic_DNA"/>
</dbReference>
<keyword evidence="4 10" id="KW-0028">Amino-acid biosynthesis</keyword>